<evidence type="ECO:0000256" key="8">
    <source>
        <dbReference type="ARBA" id="ARBA00022989"/>
    </source>
</evidence>
<comment type="similarity">
    <text evidence="2 11">Belongs to the ABC-2 integral membrane protein family.</text>
</comment>
<dbReference type="InterPro" id="IPR000412">
    <property type="entry name" value="ABC_2_transport"/>
</dbReference>
<comment type="caution">
    <text evidence="11">Lacks conserved residue(s) required for the propagation of feature annotation.</text>
</comment>
<dbReference type="Pfam" id="PF01061">
    <property type="entry name" value="ABC2_membrane"/>
    <property type="match status" value="1"/>
</dbReference>
<gene>
    <name evidence="13" type="ORF">C5F46_14755</name>
</gene>
<dbReference type="AlphaFoldDB" id="A0A2T4J9R6"/>
<evidence type="ECO:0000256" key="4">
    <source>
        <dbReference type="ARBA" id="ARBA00022475"/>
    </source>
</evidence>
<evidence type="ECO:0000259" key="12">
    <source>
        <dbReference type="PROSITE" id="PS51012"/>
    </source>
</evidence>
<evidence type="ECO:0000256" key="3">
    <source>
        <dbReference type="ARBA" id="ARBA00022448"/>
    </source>
</evidence>
<evidence type="ECO:0000256" key="6">
    <source>
        <dbReference type="ARBA" id="ARBA00022692"/>
    </source>
</evidence>
<keyword evidence="9" id="KW-0625">Polysaccharide transport</keyword>
<evidence type="ECO:0000256" key="2">
    <source>
        <dbReference type="ARBA" id="ARBA00007783"/>
    </source>
</evidence>
<dbReference type="EMBL" id="PZKF01000056">
    <property type="protein sequence ID" value="PTE14631.1"/>
    <property type="molecule type" value="Genomic_DNA"/>
</dbReference>
<evidence type="ECO:0000256" key="7">
    <source>
        <dbReference type="ARBA" id="ARBA00022903"/>
    </source>
</evidence>
<keyword evidence="8 11" id="KW-1133">Transmembrane helix</keyword>
<accession>A0A2T4J9R6</accession>
<evidence type="ECO:0000256" key="5">
    <source>
        <dbReference type="ARBA" id="ARBA00022597"/>
    </source>
</evidence>
<keyword evidence="10 11" id="KW-0472">Membrane</keyword>
<dbReference type="OrthoDB" id="8479094at2"/>
<dbReference type="GO" id="GO:0140359">
    <property type="term" value="F:ABC-type transporter activity"/>
    <property type="evidence" value="ECO:0007669"/>
    <property type="project" value="InterPro"/>
</dbReference>
<evidence type="ECO:0000256" key="1">
    <source>
        <dbReference type="ARBA" id="ARBA00004651"/>
    </source>
</evidence>
<feature type="domain" description="ABC transmembrane type-2" evidence="12">
    <location>
        <begin position="34"/>
        <end position="255"/>
    </location>
</feature>
<protein>
    <recommendedName>
        <fullName evidence="11">Transport permease protein</fullName>
    </recommendedName>
</protein>
<feature type="transmembrane region" description="Helical" evidence="11">
    <location>
        <begin position="147"/>
        <end position="172"/>
    </location>
</feature>
<dbReference type="GO" id="GO:0015774">
    <property type="term" value="P:polysaccharide transport"/>
    <property type="evidence" value="ECO:0007669"/>
    <property type="project" value="UniProtKB-KW"/>
</dbReference>
<dbReference type="InterPro" id="IPR013525">
    <property type="entry name" value="ABC2_TM"/>
</dbReference>
<keyword evidence="14" id="KW-1185">Reference proteome</keyword>
<keyword evidence="3 11" id="KW-0813">Transport</keyword>
<evidence type="ECO:0000256" key="11">
    <source>
        <dbReference type="RuleBase" id="RU361157"/>
    </source>
</evidence>
<feature type="transmembrane region" description="Helical" evidence="11">
    <location>
        <begin position="234"/>
        <end position="255"/>
    </location>
</feature>
<organism evidence="13 14">
    <name type="scientific">Phaeovulum veldkampii DSM 11550</name>
    <dbReference type="NCBI Taxonomy" id="1185920"/>
    <lineage>
        <taxon>Bacteria</taxon>
        <taxon>Pseudomonadati</taxon>
        <taxon>Pseudomonadota</taxon>
        <taxon>Alphaproteobacteria</taxon>
        <taxon>Rhodobacterales</taxon>
        <taxon>Paracoccaceae</taxon>
        <taxon>Phaeovulum</taxon>
    </lineage>
</organism>
<dbReference type="PROSITE" id="PS51012">
    <property type="entry name" value="ABC_TM2"/>
    <property type="match status" value="1"/>
</dbReference>
<feature type="transmembrane region" description="Helical" evidence="11">
    <location>
        <begin position="34"/>
        <end position="56"/>
    </location>
</feature>
<reference evidence="13 14" key="1">
    <citation type="submission" date="2018-03" db="EMBL/GenBank/DDBJ databases">
        <title>Rhodobacter veldkampii.</title>
        <authorList>
            <person name="Meyer T.E."/>
            <person name="Miller S."/>
            <person name="Lodha T."/>
            <person name="Gandham S."/>
            <person name="Chintalapati S."/>
            <person name="Chintalapati V.R."/>
        </authorList>
    </citation>
    <scope>NUCLEOTIDE SEQUENCE [LARGE SCALE GENOMIC DNA]</scope>
    <source>
        <strain evidence="13 14">DSM 11550</strain>
    </source>
</reference>
<comment type="subcellular location">
    <subcellularLocation>
        <location evidence="11">Cell inner membrane</location>
        <topology evidence="11">Multi-pass membrane protein</topology>
    </subcellularLocation>
    <subcellularLocation>
        <location evidence="1">Cell membrane</location>
        <topology evidence="1">Multi-pass membrane protein</topology>
    </subcellularLocation>
</comment>
<proteinExistence type="inferred from homology"/>
<dbReference type="PRINTS" id="PR00164">
    <property type="entry name" value="ABC2TRNSPORT"/>
</dbReference>
<dbReference type="GO" id="GO:0043190">
    <property type="term" value="C:ATP-binding cassette (ABC) transporter complex"/>
    <property type="evidence" value="ECO:0007669"/>
    <property type="project" value="InterPro"/>
</dbReference>
<feature type="transmembrane region" description="Helical" evidence="11">
    <location>
        <begin position="63"/>
        <end position="81"/>
    </location>
</feature>
<dbReference type="PANTHER" id="PTHR30413">
    <property type="entry name" value="INNER MEMBRANE TRANSPORT PERMEASE"/>
    <property type="match status" value="1"/>
</dbReference>
<evidence type="ECO:0000256" key="10">
    <source>
        <dbReference type="ARBA" id="ARBA00023136"/>
    </source>
</evidence>
<keyword evidence="6 11" id="KW-0812">Transmembrane</keyword>
<dbReference type="RefSeq" id="WP_107326095.1">
    <property type="nucleotide sequence ID" value="NZ_NHSP01000024.1"/>
</dbReference>
<sequence>MKLVSTPELLSLQLRVIASLVLRETRATFGTSPFGYVWAIITPTVGVGLMVFLFSIIGRQPPFGSSLALFFATGVLTLQFFNQLSNKLMTVFDANRALLTYPIIKDVDTLIARAVLVAATYVVIMVVFYTALIALKLASLPAHPEHVVLAFLATFLLGLGFGTLNAVIASLWDTWTQIEKILTRPLFFVSGIFYVPSQLPPQARDLLQWNPVLHLVEWFRHGFYPNYNSMLLDVWYPVSVGAGMLLVGLAGERLFRQARY</sequence>
<keyword evidence="7" id="KW-0972">Capsule biogenesis/degradation</keyword>
<comment type="caution">
    <text evidence="13">The sequence shown here is derived from an EMBL/GenBank/DDBJ whole genome shotgun (WGS) entry which is preliminary data.</text>
</comment>
<dbReference type="InterPro" id="IPR047817">
    <property type="entry name" value="ABC2_TM_bact-type"/>
</dbReference>
<dbReference type="PANTHER" id="PTHR30413:SF10">
    <property type="entry name" value="CAPSULE POLYSACCHARIDE EXPORT INNER-MEMBRANE PROTEIN CTRC"/>
    <property type="match status" value="1"/>
</dbReference>
<evidence type="ECO:0000313" key="14">
    <source>
        <dbReference type="Proteomes" id="UP000241899"/>
    </source>
</evidence>
<name>A0A2T4J9R6_9RHOB</name>
<dbReference type="GO" id="GO:0015920">
    <property type="term" value="P:lipopolysaccharide transport"/>
    <property type="evidence" value="ECO:0007669"/>
    <property type="project" value="TreeGrafter"/>
</dbReference>
<keyword evidence="4 11" id="KW-1003">Cell membrane</keyword>
<evidence type="ECO:0000256" key="9">
    <source>
        <dbReference type="ARBA" id="ARBA00023047"/>
    </source>
</evidence>
<keyword evidence="5" id="KW-0762">Sugar transport</keyword>
<evidence type="ECO:0000313" key="13">
    <source>
        <dbReference type="EMBL" id="PTE14631.1"/>
    </source>
</evidence>
<dbReference type="Proteomes" id="UP000241899">
    <property type="component" value="Unassembled WGS sequence"/>
</dbReference>
<feature type="transmembrane region" description="Helical" evidence="11">
    <location>
        <begin position="110"/>
        <end position="135"/>
    </location>
</feature>